<reference evidence="2" key="1">
    <citation type="submission" date="2020-07" db="EMBL/GenBank/DDBJ databases">
        <title>Genomic analysis of a strain of Sedimentibacter Hydroxybenzoicus DSM7310.</title>
        <authorList>
            <person name="Ma S."/>
        </authorList>
    </citation>
    <scope>NUCLEOTIDE SEQUENCE</scope>
    <source>
        <strain evidence="2">DSM 7310</strain>
    </source>
</reference>
<name>A0A974BIZ3_SEDHY</name>
<dbReference type="AlphaFoldDB" id="A0A974BIZ3"/>
<comment type="caution">
    <text evidence="2">The sequence shown here is derived from an EMBL/GenBank/DDBJ whole genome shotgun (WGS) entry which is preliminary data.</text>
</comment>
<organism evidence="2 3">
    <name type="scientific">Sedimentibacter hydroxybenzoicus DSM 7310</name>
    <dbReference type="NCBI Taxonomy" id="1123245"/>
    <lineage>
        <taxon>Bacteria</taxon>
        <taxon>Bacillati</taxon>
        <taxon>Bacillota</taxon>
        <taxon>Tissierellia</taxon>
        <taxon>Sedimentibacter</taxon>
    </lineage>
</organism>
<accession>A0A974BIZ3</accession>
<protein>
    <submittedName>
        <fullName evidence="2">Uncharacterized protein</fullName>
    </submittedName>
</protein>
<feature type="chain" id="PRO_5037446215" evidence="1">
    <location>
        <begin position="29"/>
        <end position="130"/>
    </location>
</feature>
<evidence type="ECO:0000313" key="2">
    <source>
        <dbReference type="EMBL" id="NYB74114.1"/>
    </source>
</evidence>
<evidence type="ECO:0000256" key="1">
    <source>
        <dbReference type="SAM" id="SignalP"/>
    </source>
</evidence>
<dbReference type="EMBL" id="JACBNQ010000007">
    <property type="protein sequence ID" value="NYB74114.1"/>
    <property type="molecule type" value="Genomic_DNA"/>
</dbReference>
<keyword evidence="3" id="KW-1185">Reference proteome</keyword>
<keyword evidence="1" id="KW-0732">Signal</keyword>
<proteinExistence type="predicted"/>
<gene>
    <name evidence="2" type="ORF">HZF24_08155</name>
</gene>
<dbReference type="Proteomes" id="UP000611629">
    <property type="component" value="Unassembled WGS sequence"/>
</dbReference>
<dbReference type="RefSeq" id="WP_179237805.1">
    <property type="nucleotide sequence ID" value="NZ_JACBNQ010000007.1"/>
</dbReference>
<sequence length="130" mass="14333">MKKTKRKLITYLLVVSLVLSFIPFNAFASEKLVSETYVSEELGLVLDRIVAHVKSLDGKVIHPAMEYNGQPFLDEGVIADVNPIINNELDVSKIKGSLSTKSSVTWEPWSSLNTIAACGSVNTDPFNIKH</sequence>
<evidence type="ECO:0000313" key="3">
    <source>
        <dbReference type="Proteomes" id="UP000611629"/>
    </source>
</evidence>
<feature type="signal peptide" evidence="1">
    <location>
        <begin position="1"/>
        <end position="28"/>
    </location>
</feature>